<evidence type="ECO:0000313" key="2">
    <source>
        <dbReference type="EMBL" id="MDQ0556289.1"/>
    </source>
</evidence>
<feature type="transmembrane region" description="Helical" evidence="1">
    <location>
        <begin position="41"/>
        <end position="59"/>
    </location>
</feature>
<evidence type="ECO:0000256" key="1">
    <source>
        <dbReference type="SAM" id="Phobius"/>
    </source>
</evidence>
<dbReference type="RefSeq" id="WP_307505197.1">
    <property type="nucleotide sequence ID" value="NZ_BAAACE010000021.1"/>
</dbReference>
<keyword evidence="1" id="KW-1133">Transmembrane helix</keyword>
<proteinExistence type="predicted"/>
<accession>A0ABU0MZE8</accession>
<reference evidence="2 3" key="1">
    <citation type="submission" date="2023-07" db="EMBL/GenBank/DDBJ databases">
        <title>Genomic Encyclopedia of Type Strains, Phase IV (KMG-IV): sequencing the most valuable type-strain genomes for metagenomic binning, comparative biology and taxonomic classification.</title>
        <authorList>
            <person name="Goeker M."/>
        </authorList>
    </citation>
    <scope>NUCLEOTIDE SEQUENCE [LARGE SCALE GENOMIC DNA]</scope>
    <source>
        <strain evidence="2 3">DSM 15049</strain>
    </source>
</reference>
<keyword evidence="1" id="KW-0812">Transmembrane</keyword>
<dbReference type="Proteomes" id="UP001232584">
    <property type="component" value="Unassembled WGS sequence"/>
</dbReference>
<name>A0ABU0MZE8_9FIRM</name>
<organism evidence="2 3">
    <name type="scientific">Paraclostridium ghonii</name>
    <dbReference type="NCBI Taxonomy" id="29358"/>
    <lineage>
        <taxon>Bacteria</taxon>
        <taxon>Bacillati</taxon>
        <taxon>Bacillota</taxon>
        <taxon>Clostridia</taxon>
        <taxon>Peptostreptococcales</taxon>
        <taxon>Peptostreptococcaceae</taxon>
        <taxon>Paraclostridium</taxon>
    </lineage>
</organism>
<dbReference type="EMBL" id="JAUSWG010000005">
    <property type="protein sequence ID" value="MDQ0556289.1"/>
    <property type="molecule type" value="Genomic_DNA"/>
</dbReference>
<feature type="transmembrane region" description="Helical" evidence="1">
    <location>
        <begin position="65"/>
        <end position="81"/>
    </location>
</feature>
<feature type="transmembrane region" description="Helical" evidence="1">
    <location>
        <begin position="6"/>
        <end position="29"/>
    </location>
</feature>
<protein>
    <submittedName>
        <fullName evidence="2">Uncharacterized protein</fullName>
    </submittedName>
</protein>
<evidence type="ECO:0000313" key="3">
    <source>
        <dbReference type="Proteomes" id="UP001232584"/>
    </source>
</evidence>
<sequence length="91" mass="10560">MEFHYYYLIQDILGVLLAFLGFRMSLLCIKMISINKLSKNSILILIKYILILCAGLNLLLTRFEVKNWLISILIILVSIIIKTKDESIISR</sequence>
<gene>
    <name evidence="2" type="ORF">QOZ92_001403</name>
</gene>
<keyword evidence="3" id="KW-1185">Reference proteome</keyword>
<comment type="caution">
    <text evidence="2">The sequence shown here is derived from an EMBL/GenBank/DDBJ whole genome shotgun (WGS) entry which is preliminary data.</text>
</comment>
<keyword evidence="1" id="KW-0472">Membrane</keyword>